<comment type="caution">
    <text evidence="1">The sequence shown here is derived from an EMBL/GenBank/DDBJ whole genome shotgun (WGS) entry which is preliminary data.</text>
</comment>
<protein>
    <submittedName>
        <fullName evidence="1">Uncharacterized protein</fullName>
    </submittedName>
</protein>
<name>A0A1G1VP58_9BACT</name>
<accession>A0A1G1VP58</accession>
<evidence type="ECO:0000313" key="1">
    <source>
        <dbReference type="EMBL" id="OGY17188.1"/>
    </source>
</evidence>
<gene>
    <name evidence="1" type="ORF">A2785_04190</name>
</gene>
<dbReference type="Proteomes" id="UP000179069">
    <property type="component" value="Unassembled WGS sequence"/>
</dbReference>
<reference evidence="1 2" key="1">
    <citation type="journal article" date="2016" name="Nat. Commun.">
        <title>Thousands of microbial genomes shed light on interconnected biogeochemical processes in an aquifer system.</title>
        <authorList>
            <person name="Anantharaman K."/>
            <person name="Brown C.T."/>
            <person name="Hug L.A."/>
            <person name="Sharon I."/>
            <person name="Castelle C.J."/>
            <person name="Probst A.J."/>
            <person name="Thomas B.C."/>
            <person name="Singh A."/>
            <person name="Wilkins M.J."/>
            <person name="Karaoz U."/>
            <person name="Brodie E.L."/>
            <person name="Williams K.H."/>
            <person name="Hubbard S.S."/>
            <person name="Banfield J.F."/>
        </authorList>
    </citation>
    <scope>NUCLEOTIDE SEQUENCE [LARGE SCALE GENOMIC DNA]</scope>
</reference>
<organism evidence="1 2">
    <name type="scientific">Candidatus Chisholmbacteria bacterium RIFCSPHIGHO2_01_FULL_49_18</name>
    <dbReference type="NCBI Taxonomy" id="1797590"/>
    <lineage>
        <taxon>Bacteria</taxon>
        <taxon>Candidatus Chisholmiibacteriota</taxon>
    </lineage>
</organism>
<dbReference type="AlphaFoldDB" id="A0A1G1VP58"/>
<dbReference type="EMBL" id="MHCI01000005">
    <property type="protein sequence ID" value="OGY17188.1"/>
    <property type="molecule type" value="Genomic_DNA"/>
</dbReference>
<proteinExistence type="predicted"/>
<sequence length="222" mass="25736">MEDGLVEDFLRIVVAGEQKAEGKGRGFESDFTLPDQKQLDGLRAFIGEKAYQMATEEGSKVMVTRGNVEIPRKTQEKREKGIANERQEFMREALFAMVIDKWIVFLDLLKTSQHQPQRENLPNKILKVDFILKDDYLDLQNWMRGETKRSKAFQKKFGKQEIGGRGLFPSSTRFLRQVKELILAVDQSCQIEITPTDQQRERIYERAFREKINVHVLAAAVK</sequence>
<evidence type="ECO:0000313" key="2">
    <source>
        <dbReference type="Proteomes" id="UP000179069"/>
    </source>
</evidence>